<dbReference type="AlphaFoldDB" id="A0A1H8QZE9"/>
<dbReference type="InterPro" id="IPR043917">
    <property type="entry name" value="DUF5753"/>
</dbReference>
<evidence type="ECO:0000313" key="3">
    <source>
        <dbReference type="Proteomes" id="UP000181951"/>
    </source>
</evidence>
<organism evidence="2 3">
    <name type="scientific">Actinacidiphila rubida</name>
    <dbReference type="NCBI Taxonomy" id="310780"/>
    <lineage>
        <taxon>Bacteria</taxon>
        <taxon>Bacillati</taxon>
        <taxon>Actinomycetota</taxon>
        <taxon>Actinomycetes</taxon>
        <taxon>Kitasatosporales</taxon>
        <taxon>Streptomycetaceae</taxon>
        <taxon>Actinacidiphila</taxon>
    </lineage>
</organism>
<dbReference type="STRING" id="310780.SAMN05216267_10326"/>
<dbReference type="InterPro" id="IPR001387">
    <property type="entry name" value="Cro/C1-type_HTH"/>
</dbReference>
<dbReference type="GO" id="GO:0003677">
    <property type="term" value="F:DNA binding"/>
    <property type="evidence" value="ECO:0007669"/>
    <property type="project" value="UniProtKB-KW"/>
</dbReference>
<dbReference type="SMART" id="SM00530">
    <property type="entry name" value="HTH_XRE"/>
    <property type="match status" value="1"/>
</dbReference>
<reference evidence="2 3" key="1">
    <citation type="submission" date="2016-10" db="EMBL/GenBank/DDBJ databases">
        <authorList>
            <person name="de Groot N.N."/>
        </authorList>
    </citation>
    <scope>NUCLEOTIDE SEQUENCE [LARGE SCALE GENOMIC DNA]</scope>
    <source>
        <strain evidence="2 3">CGMCC 4.2026</strain>
    </source>
</reference>
<proteinExistence type="predicted"/>
<dbReference type="SUPFAM" id="SSF47413">
    <property type="entry name" value="lambda repressor-like DNA-binding domains"/>
    <property type="match status" value="1"/>
</dbReference>
<dbReference type="EMBL" id="FODD01000032">
    <property type="protein sequence ID" value="SEO59248.1"/>
    <property type="molecule type" value="Genomic_DNA"/>
</dbReference>
<keyword evidence="3" id="KW-1185">Reference proteome</keyword>
<dbReference type="Pfam" id="PF19054">
    <property type="entry name" value="DUF5753"/>
    <property type="match status" value="1"/>
</dbReference>
<dbReference type="PROSITE" id="PS50943">
    <property type="entry name" value="HTH_CROC1"/>
    <property type="match status" value="1"/>
</dbReference>
<dbReference type="RefSeq" id="WP_069464479.1">
    <property type="nucleotide sequence ID" value="NZ_FODD01000032.1"/>
</dbReference>
<name>A0A1H8QZE9_9ACTN</name>
<dbReference type="Proteomes" id="UP000181951">
    <property type="component" value="Unassembled WGS sequence"/>
</dbReference>
<accession>A0A1H8QZE9</accession>
<dbReference type="InterPro" id="IPR010982">
    <property type="entry name" value="Lambda_DNA-bd_dom_sf"/>
</dbReference>
<dbReference type="Pfam" id="PF13560">
    <property type="entry name" value="HTH_31"/>
    <property type="match status" value="1"/>
</dbReference>
<evidence type="ECO:0000259" key="1">
    <source>
        <dbReference type="PROSITE" id="PS50943"/>
    </source>
</evidence>
<dbReference type="CDD" id="cd00093">
    <property type="entry name" value="HTH_XRE"/>
    <property type="match status" value="1"/>
</dbReference>
<dbReference type="Gene3D" id="1.10.260.40">
    <property type="entry name" value="lambda repressor-like DNA-binding domains"/>
    <property type="match status" value="1"/>
</dbReference>
<dbReference type="OrthoDB" id="2897536at2"/>
<protein>
    <submittedName>
        <fullName evidence="2">DNA-binding transcriptional regulator, XRE-family HTH domain</fullName>
    </submittedName>
</protein>
<sequence length="276" mass="30870">MKNLDPADSVAALFGAKTRKLRERAGMTQQELGERVYVTHTRIAKIELATEPPGWKLAERLDESLNASGELVELWPHLTPNPYPDYAKRYMALQAEAMVLHGFWPVIPGLLQTQGFARAQIEAGRIYTGLDVDEAVETRLNRQRRLGDGGLWLWAVIDEAALHRGVGGPAVMRDQLAHLLVMAELPRVSIRICPMDRVDPAMLTGSSLFTTTSDGEQSLYLEGRFGVLVQDLRDIARYRIAYDRTQAGALSREESVALVRKVMEERYPCETPSDPT</sequence>
<gene>
    <name evidence="2" type="ORF">SAMN05216267_10326</name>
</gene>
<feature type="domain" description="HTH cro/C1-type" evidence="1">
    <location>
        <begin position="19"/>
        <end position="72"/>
    </location>
</feature>
<evidence type="ECO:0000313" key="2">
    <source>
        <dbReference type="EMBL" id="SEO59248.1"/>
    </source>
</evidence>
<keyword evidence="2" id="KW-0238">DNA-binding</keyword>